<dbReference type="AlphaFoldDB" id="A0A8H8TQC9"/>
<proteinExistence type="predicted"/>
<dbReference type="Proteomes" id="UP000658997">
    <property type="component" value="Unassembled WGS sequence"/>
</dbReference>
<evidence type="ECO:0000313" key="2">
    <source>
        <dbReference type="Proteomes" id="UP000658997"/>
    </source>
</evidence>
<reference evidence="1" key="1">
    <citation type="submission" date="2018-08" db="EMBL/GenBank/DDBJ databases">
        <authorList>
            <person name="Guldener U."/>
        </authorList>
    </citation>
    <scope>NUCLEOTIDE SEQUENCE</scope>
    <source>
        <strain evidence="1">UB2</strain>
    </source>
</reference>
<accession>A0A8H8TQC9</accession>
<protein>
    <submittedName>
        <fullName evidence="1">Uncharacterized protein</fullName>
    </submittedName>
</protein>
<comment type="caution">
    <text evidence="1">The sequence shown here is derived from an EMBL/GenBank/DDBJ whole genome shotgun (WGS) entry which is preliminary data.</text>
</comment>
<gene>
    <name evidence="1" type="ORF">UBRO2_02308</name>
</gene>
<name>A0A8H8TQC9_9BASI</name>
<sequence>MRSGPAGPPPGVAASLGISTHATNVLWHSLAASTRCHARGAPSSFHLGRPFHLAKHGLSALRSHHVDLGLDTSGFSCGRLKCTLCGYKCLHGVGHSGAKLPVTLPLLHQVLLTMGKMADLFPQDHLILQVAFSLAFACFLRSGELVWDHGTNRATILTVSSVSLGPSGLNPLPWSTFVTILHCAIQACSLLVLQYTSHSFCHGAATWVSQHGTSTTATLTNQLRSTALWSHRPSSLSVMAPWFPAAPPGEIQAWPDPGLLAPDPIETTLSCAESTSTWSKGLSESN</sequence>
<keyword evidence="2" id="KW-1185">Reference proteome</keyword>
<dbReference type="EMBL" id="ULHB01000034">
    <property type="protein sequence ID" value="SYW78116.1"/>
    <property type="molecule type" value="Genomic_DNA"/>
</dbReference>
<organism evidence="1 2">
    <name type="scientific">Ustilago bromivora</name>
    <dbReference type="NCBI Taxonomy" id="307758"/>
    <lineage>
        <taxon>Eukaryota</taxon>
        <taxon>Fungi</taxon>
        <taxon>Dikarya</taxon>
        <taxon>Basidiomycota</taxon>
        <taxon>Ustilaginomycotina</taxon>
        <taxon>Ustilaginomycetes</taxon>
        <taxon>Ustilaginales</taxon>
        <taxon>Ustilaginaceae</taxon>
        <taxon>Ustilago</taxon>
    </lineage>
</organism>
<evidence type="ECO:0000313" key="1">
    <source>
        <dbReference type="EMBL" id="SYW78116.1"/>
    </source>
</evidence>